<accession>A0A078KQB3</accession>
<dbReference type="InterPro" id="IPR036388">
    <property type="entry name" value="WH-like_DNA-bd_sf"/>
</dbReference>
<gene>
    <name evidence="2" type="ORF">BN59_00844</name>
</gene>
<dbReference type="STRING" id="1034943.BN59_00844"/>
<dbReference type="InterPro" id="IPR016032">
    <property type="entry name" value="Sig_transdc_resp-reg_C-effctor"/>
</dbReference>
<dbReference type="eggNOG" id="COG2771">
    <property type="taxonomic scope" value="Bacteria"/>
</dbReference>
<dbReference type="Gene3D" id="1.10.10.10">
    <property type="entry name" value="Winged helix-like DNA-binding domain superfamily/Winged helix DNA-binding domain"/>
    <property type="match status" value="1"/>
</dbReference>
<reference evidence="2 3" key="1">
    <citation type="submission" date="2014-06" db="EMBL/GenBank/DDBJ databases">
        <authorList>
            <person name="Urmite Genomes Urmite Genomes"/>
        </authorList>
    </citation>
    <scope>NUCLEOTIDE SEQUENCE [LARGE SCALE GENOMIC DNA]</scope>
</reference>
<evidence type="ECO:0000313" key="3">
    <source>
        <dbReference type="Proteomes" id="UP000044071"/>
    </source>
</evidence>
<dbReference type="PRINTS" id="PR00038">
    <property type="entry name" value="HTHLUXR"/>
</dbReference>
<dbReference type="Proteomes" id="UP000044071">
    <property type="component" value="Unassembled WGS sequence"/>
</dbReference>
<dbReference type="InterPro" id="IPR000792">
    <property type="entry name" value="Tscrpt_reg_LuxR_C"/>
</dbReference>
<feature type="domain" description="HTH luxR-type" evidence="1">
    <location>
        <begin position="219"/>
        <end position="276"/>
    </location>
</feature>
<organism evidence="2 3">
    <name type="scientific">Legionella massiliensis</name>
    <dbReference type="NCBI Taxonomy" id="1034943"/>
    <lineage>
        <taxon>Bacteria</taxon>
        <taxon>Pseudomonadati</taxon>
        <taxon>Pseudomonadota</taxon>
        <taxon>Gammaproteobacteria</taxon>
        <taxon>Legionellales</taxon>
        <taxon>Legionellaceae</taxon>
        <taxon>Legionella</taxon>
    </lineage>
</organism>
<dbReference type="SMART" id="SM00421">
    <property type="entry name" value="HTH_LUXR"/>
    <property type="match status" value="1"/>
</dbReference>
<dbReference type="AlphaFoldDB" id="A0A078KQB3"/>
<dbReference type="GO" id="GO:0003677">
    <property type="term" value="F:DNA binding"/>
    <property type="evidence" value="ECO:0007669"/>
    <property type="project" value="InterPro"/>
</dbReference>
<sequence length="290" mass="33910">MNIFNNMGMYASYLQGCYQHVFEKTPIYSWGYFYYDLSGRCLQLMSHKPLLDLFLGKELFFDQISTHLTQHKDSFYSSDIINDKMISPSIKEALHDQKYTYFFDIVHKHVDYTEIYTFATLTDAFQSNNFILNNIDILKIVSQDMAHRCRRLLTKENTLILPKDFVIDMNSLVETALPFDSLNLKDAILSKKVNAPKIQEMVNDSVFEFNNLPFNFISAKDLTLKEKELIYLYYHGFNPHRIADILEISKRTVDKHFENIKKKLDCESTGQIIPTLLRSNISINNFIKSG</sequence>
<dbReference type="RefSeq" id="WP_043873079.1">
    <property type="nucleotide sequence ID" value="NZ_CCVW01000001.1"/>
</dbReference>
<protein>
    <submittedName>
        <fullName evidence="2">LuxR family transcriptional regulatory, chaperone HchA-associated</fullName>
    </submittedName>
</protein>
<proteinExistence type="predicted"/>
<dbReference type="SUPFAM" id="SSF46894">
    <property type="entry name" value="C-terminal effector domain of the bipartite response regulators"/>
    <property type="match status" value="1"/>
</dbReference>
<dbReference type="OrthoDB" id="5650388at2"/>
<dbReference type="Pfam" id="PF00196">
    <property type="entry name" value="GerE"/>
    <property type="match status" value="1"/>
</dbReference>
<evidence type="ECO:0000259" key="1">
    <source>
        <dbReference type="SMART" id="SM00421"/>
    </source>
</evidence>
<dbReference type="GO" id="GO:0006355">
    <property type="term" value="P:regulation of DNA-templated transcription"/>
    <property type="evidence" value="ECO:0007669"/>
    <property type="project" value="InterPro"/>
</dbReference>
<dbReference type="EMBL" id="CCSB01000001">
    <property type="protein sequence ID" value="CDZ76570.1"/>
    <property type="molecule type" value="Genomic_DNA"/>
</dbReference>
<evidence type="ECO:0000313" key="2">
    <source>
        <dbReference type="EMBL" id="CDZ76570.1"/>
    </source>
</evidence>
<name>A0A078KQB3_9GAMM</name>
<keyword evidence="3" id="KW-1185">Reference proteome</keyword>